<dbReference type="GO" id="GO:0071555">
    <property type="term" value="P:cell wall organization"/>
    <property type="evidence" value="ECO:0007669"/>
    <property type="project" value="TreeGrafter"/>
</dbReference>
<feature type="transmembrane region" description="Helical" evidence="8">
    <location>
        <begin position="76"/>
        <end position="93"/>
    </location>
</feature>
<sequence>MLDILKGLDWTAALAALGATFLLQWILQPVATRLKLFDYPRGRRDHAAPTPVTGGLAMGVGVIFVGLLLSPIRGDGFAGFALAACVLLVVGLLDDRYDIRWYWRILAQVTAALIMIYVGGVRVQQLGPVFGLSEMSLGALSVPFTVFATVGLINAINMVDGADGLAGMLVWAALLMLSAAALYAGNELIAERMMILMGAVAAFLAYNLRFPWRPRAKLFMGDAGSAFLGLVIAWFSFRLTQNPGHPVNPVLTLWFVPIPMMDALVLIIRRLRNRQSPFNGDRNHMHHLMLEAGFGPTQAALALTAFTLLCGLTVGQAMRMDVPHPALLGAFVLMCVGWYLLSGRRERAVSFFRRVRAVVHLPFPRRGGGHPEKP</sequence>
<evidence type="ECO:0000256" key="2">
    <source>
        <dbReference type="ARBA" id="ARBA00022475"/>
    </source>
</evidence>
<feature type="binding site" evidence="7">
    <location>
        <position position="157"/>
    </location>
    <ligand>
        <name>Mg(2+)</name>
        <dbReference type="ChEBI" id="CHEBI:18420"/>
    </ligand>
</feature>
<feature type="transmembrane region" description="Helical" evidence="8">
    <location>
        <begin position="165"/>
        <end position="183"/>
    </location>
</feature>
<evidence type="ECO:0000256" key="6">
    <source>
        <dbReference type="ARBA" id="ARBA00023136"/>
    </source>
</evidence>
<keyword evidence="5 8" id="KW-1133">Transmembrane helix</keyword>
<evidence type="ECO:0000256" key="5">
    <source>
        <dbReference type="ARBA" id="ARBA00022989"/>
    </source>
</evidence>
<organism evidence="9 10">
    <name type="scientific">Pseudoxanthomonas broegbernensis</name>
    <dbReference type="NCBI Taxonomy" id="83619"/>
    <lineage>
        <taxon>Bacteria</taxon>
        <taxon>Pseudomonadati</taxon>
        <taxon>Pseudomonadota</taxon>
        <taxon>Gammaproteobacteria</taxon>
        <taxon>Lysobacterales</taxon>
        <taxon>Lysobacteraceae</taxon>
        <taxon>Pseudoxanthomonas</taxon>
    </lineage>
</organism>
<dbReference type="Proteomes" id="UP000462066">
    <property type="component" value="Unassembled WGS sequence"/>
</dbReference>
<dbReference type="GO" id="GO:0005886">
    <property type="term" value="C:plasma membrane"/>
    <property type="evidence" value="ECO:0007669"/>
    <property type="project" value="UniProtKB-SubCell"/>
</dbReference>
<keyword evidence="2" id="KW-1003">Cell membrane</keyword>
<feature type="transmembrane region" description="Helical" evidence="8">
    <location>
        <begin position="288"/>
        <end position="314"/>
    </location>
</feature>
<keyword evidence="10" id="KW-1185">Reference proteome</keyword>
<evidence type="ECO:0000256" key="3">
    <source>
        <dbReference type="ARBA" id="ARBA00022679"/>
    </source>
</evidence>
<proteinExistence type="predicted"/>
<dbReference type="PANTHER" id="PTHR22926">
    <property type="entry name" value="PHOSPHO-N-ACETYLMURAMOYL-PENTAPEPTIDE-TRANSFERASE"/>
    <property type="match status" value="1"/>
</dbReference>
<feature type="transmembrane region" description="Helical" evidence="8">
    <location>
        <begin position="249"/>
        <end position="268"/>
    </location>
</feature>
<feature type="transmembrane region" description="Helical" evidence="8">
    <location>
        <begin position="52"/>
        <end position="70"/>
    </location>
</feature>
<dbReference type="AlphaFoldDB" id="A0A7V8K813"/>
<feature type="transmembrane region" description="Helical" evidence="8">
    <location>
        <begin position="105"/>
        <end position="123"/>
    </location>
</feature>
<gene>
    <name evidence="9" type="ORF">B1992_04090</name>
</gene>
<comment type="caution">
    <text evidence="9">The sequence shown here is derived from an EMBL/GenBank/DDBJ whole genome shotgun (WGS) entry which is preliminary data.</text>
</comment>
<feature type="transmembrane region" description="Helical" evidence="8">
    <location>
        <begin position="189"/>
        <end position="206"/>
    </location>
</feature>
<keyword evidence="7" id="KW-0479">Metal-binding</keyword>
<protein>
    <submittedName>
        <fullName evidence="9">Glycosyl transferase family 4</fullName>
    </submittedName>
</protein>
<comment type="cofactor">
    <cofactor evidence="7">
        <name>Mg(2+)</name>
        <dbReference type="ChEBI" id="CHEBI:18420"/>
    </cofactor>
</comment>
<keyword evidence="3 9" id="KW-0808">Transferase</keyword>
<keyword evidence="6 8" id="KW-0472">Membrane</keyword>
<feature type="transmembrane region" description="Helical" evidence="8">
    <location>
        <begin position="326"/>
        <end position="343"/>
    </location>
</feature>
<keyword evidence="4 8" id="KW-0812">Transmembrane</keyword>
<evidence type="ECO:0000256" key="8">
    <source>
        <dbReference type="SAM" id="Phobius"/>
    </source>
</evidence>
<feature type="transmembrane region" description="Helical" evidence="8">
    <location>
        <begin position="135"/>
        <end position="153"/>
    </location>
</feature>
<keyword evidence="7" id="KW-0460">Magnesium</keyword>
<dbReference type="PANTHER" id="PTHR22926:SF3">
    <property type="entry name" value="UNDECAPRENYL-PHOSPHATE ALPHA-N-ACETYLGLUCOSAMINYL 1-PHOSPHATE TRANSFERASE"/>
    <property type="match status" value="1"/>
</dbReference>
<dbReference type="GO" id="GO:0016780">
    <property type="term" value="F:phosphotransferase activity, for other substituted phosphate groups"/>
    <property type="evidence" value="ECO:0007669"/>
    <property type="project" value="InterPro"/>
</dbReference>
<feature type="transmembrane region" description="Helical" evidence="8">
    <location>
        <begin position="12"/>
        <end position="31"/>
    </location>
</feature>
<evidence type="ECO:0000313" key="10">
    <source>
        <dbReference type="Proteomes" id="UP000462066"/>
    </source>
</evidence>
<evidence type="ECO:0000256" key="4">
    <source>
        <dbReference type="ARBA" id="ARBA00022692"/>
    </source>
</evidence>
<evidence type="ECO:0000256" key="7">
    <source>
        <dbReference type="PIRSR" id="PIRSR600715-1"/>
    </source>
</evidence>
<dbReference type="Pfam" id="PF00953">
    <property type="entry name" value="Glycos_transf_4"/>
    <property type="match status" value="1"/>
</dbReference>
<reference evidence="9 10" key="1">
    <citation type="submission" date="2017-10" db="EMBL/GenBank/DDBJ databases">
        <title>Whole genome sequencing of Pseudoxanthomonas broegbernensis DSM 12573(T).</title>
        <authorList>
            <person name="Kumar S."/>
            <person name="Bansal K."/>
            <person name="Kaur A."/>
            <person name="Patil P."/>
            <person name="Sharma S."/>
            <person name="Patil P.B."/>
        </authorList>
    </citation>
    <scope>NUCLEOTIDE SEQUENCE [LARGE SCALE GENOMIC DNA]</scope>
    <source>
        <strain evidence="9 10">DSM 12573</strain>
    </source>
</reference>
<dbReference type="EMBL" id="MWIP01000003">
    <property type="protein sequence ID" value="KAF1687176.1"/>
    <property type="molecule type" value="Genomic_DNA"/>
</dbReference>
<evidence type="ECO:0000313" key="9">
    <source>
        <dbReference type="EMBL" id="KAF1687176.1"/>
    </source>
</evidence>
<dbReference type="GO" id="GO:0046872">
    <property type="term" value="F:metal ion binding"/>
    <property type="evidence" value="ECO:0007669"/>
    <property type="project" value="UniProtKB-KW"/>
</dbReference>
<feature type="transmembrane region" description="Helical" evidence="8">
    <location>
        <begin position="218"/>
        <end position="237"/>
    </location>
</feature>
<dbReference type="InterPro" id="IPR000715">
    <property type="entry name" value="Glycosyl_transferase_4"/>
</dbReference>
<accession>A0A7V8K813</accession>
<dbReference type="GO" id="GO:0009103">
    <property type="term" value="P:lipopolysaccharide biosynthetic process"/>
    <property type="evidence" value="ECO:0007669"/>
    <property type="project" value="TreeGrafter"/>
</dbReference>
<dbReference type="GO" id="GO:0044038">
    <property type="term" value="P:cell wall macromolecule biosynthetic process"/>
    <property type="evidence" value="ECO:0007669"/>
    <property type="project" value="TreeGrafter"/>
</dbReference>
<evidence type="ECO:0000256" key="1">
    <source>
        <dbReference type="ARBA" id="ARBA00004651"/>
    </source>
</evidence>
<dbReference type="RefSeq" id="WP_162310194.1">
    <property type="nucleotide sequence ID" value="NZ_JACHGU010000005.1"/>
</dbReference>
<comment type="subcellular location">
    <subcellularLocation>
        <location evidence="1">Cell membrane</location>
        <topology evidence="1">Multi-pass membrane protein</topology>
    </subcellularLocation>
</comment>
<feature type="binding site" evidence="7">
    <location>
        <position position="222"/>
    </location>
    <ligand>
        <name>Mg(2+)</name>
        <dbReference type="ChEBI" id="CHEBI:18420"/>
    </ligand>
</feature>
<dbReference type="CDD" id="cd06853">
    <property type="entry name" value="GT_WecA_like"/>
    <property type="match status" value="1"/>
</dbReference>
<name>A0A7V8K813_9GAMM</name>